<accession>A0AAV9W1M3</accession>
<reference evidence="3 4" key="1">
    <citation type="submission" date="2023-08" db="EMBL/GenBank/DDBJ databases">
        <authorList>
            <person name="Palmer J.M."/>
        </authorList>
    </citation>
    <scope>NUCLEOTIDE SEQUENCE [LARGE SCALE GENOMIC DNA]</scope>
    <source>
        <strain evidence="3 4">TWF481</strain>
    </source>
</reference>
<name>A0AAV9W1M3_9PEZI</name>
<keyword evidence="2" id="KW-0732">Signal</keyword>
<dbReference type="EMBL" id="JAVHJL010000007">
    <property type="protein sequence ID" value="KAK6500403.1"/>
    <property type="molecule type" value="Genomic_DNA"/>
</dbReference>
<keyword evidence="4" id="KW-1185">Reference proteome</keyword>
<comment type="caution">
    <text evidence="3">The sequence shown here is derived from an EMBL/GenBank/DDBJ whole genome shotgun (WGS) entry which is preliminary data.</text>
</comment>
<sequence>MKISISMPIIATVLASTAFALPASEPSQDLEVRNPSPKADKPTKETTLEKRWWERRVLICSGQ</sequence>
<feature type="chain" id="PRO_5043676245" evidence="2">
    <location>
        <begin position="21"/>
        <end position="63"/>
    </location>
</feature>
<dbReference type="Proteomes" id="UP001370758">
    <property type="component" value="Unassembled WGS sequence"/>
</dbReference>
<feature type="compositionally biased region" description="Basic and acidic residues" evidence="1">
    <location>
        <begin position="38"/>
        <end position="47"/>
    </location>
</feature>
<evidence type="ECO:0000313" key="4">
    <source>
        <dbReference type="Proteomes" id="UP001370758"/>
    </source>
</evidence>
<proteinExistence type="predicted"/>
<evidence type="ECO:0000256" key="1">
    <source>
        <dbReference type="SAM" id="MobiDB-lite"/>
    </source>
</evidence>
<feature type="region of interest" description="Disordered" evidence="1">
    <location>
        <begin position="25"/>
        <end position="47"/>
    </location>
</feature>
<feature type="signal peptide" evidence="2">
    <location>
        <begin position="1"/>
        <end position="20"/>
    </location>
</feature>
<evidence type="ECO:0000313" key="3">
    <source>
        <dbReference type="EMBL" id="KAK6500403.1"/>
    </source>
</evidence>
<dbReference type="AlphaFoldDB" id="A0AAV9W1M3"/>
<evidence type="ECO:0000256" key="2">
    <source>
        <dbReference type="SAM" id="SignalP"/>
    </source>
</evidence>
<organism evidence="3 4">
    <name type="scientific">Arthrobotrys musiformis</name>
    <dbReference type="NCBI Taxonomy" id="47236"/>
    <lineage>
        <taxon>Eukaryota</taxon>
        <taxon>Fungi</taxon>
        <taxon>Dikarya</taxon>
        <taxon>Ascomycota</taxon>
        <taxon>Pezizomycotina</taxon>
        <taxon>Orbiliomycetes</taxon>
        <taxon>Orbiliales</taxon>
        <taxon>Orbiliaceae</taxon>
        <taxon>Arthrobotrys</taxon>
    </lineage>
</organism>
<protein>
    <submittedName>
        <fullName evidence="3">Uncharacterized protein</fullName>
    </submittedName>
</protein>
<gene>
    <name evidence="3" type="ORF">TWF481_010747</name>
</gene>